<evidence type="ECO:0000313" key="2">
    <source>
        <dbReference type="Proteomes" id="UP000472372"/>
    </source>
</evidence>
<organism evidence="1 2">
    <name type="scientific">Pyrenophora teres f. teres</name>
    <dbReference type="NCBI Taxonomy" id="97479"/>
    <lineage>
        <taxon>Eukaryota</taxon>
        <taxon>Fungi</taxon>
        <taxon>Dikarya</taxon>
        <taxon>Ascomycota</taxon>
        <taxon>Pezizomycotina</taxon>
        <taxon>Dothideomycetes</taxon>
        <taxon>Pleosporomycetidae</taxon>
        <taxon>Pleosporales</taxon>
        <taxon>Pleosporineae</taxon>
        <taxon>Pleosporaceae</taxon>
        <taxon>Pyrenophora</taxon>
    </lineage>
</organism>
<name>A0A6S6VIA2_9PLEO</name>
<dbReference type="EMBL" id="HG992978">
    <property type="protein sequence ID" value="CAE7015602.1"/>
    <property type="molecule type" value="Genomic_DNA"/>
</dbReference>
<sequence length="292" mass="34410">MATSSKDQAIEKFEDEVSSNLQNQPASLLDIPFGLLPITQRNTALSPLLRLPAEVRNRIWEYTLTHHIILLSAPPLRKVKAVCEIRRIERVIYFSALMHLPPEIRYRIWTYKLTGDNISVLAPSVYISNGVCIVDKPQRIIYSPYYMPAVCRQIYAETSPLIFELNKFEVWQNHMTKVSEHPSLCNIQSLYFRDTNFMGLFDQHPVPYTKTFFTEAAPLKPYFTRMFPQLKHLTLARGVIWNLWYFDSVQSKDVLSEELEDKYRNLLERRIREKEGNFSLKFTWTRNNLWLD</sequence>
<accession>A0A6S6VIA2</accession>
<dbReference type="Proteomes" id="UP000472372">
    <property type="component" value="Chromosome 2"/>
</dbReference>
<dbReference type="PANTHER" id="PTHR38790">
    <property type="entry name" value="2EXR DOMAIN-CONTAINING PROTEIN-RELATED"/>
    <property type="match status" value="1"/>
</dbReference>
<dbReference type="PANTHER" id="PTHR38790:SF4">
    <property type="entry name" value="2EXR DOMAIN-CONTAINING PROTEIN"/>
    <property type="match status" value="1"/>
</dbReference>
<evidence type="ECO:0000313" key="1">
    <source>
        <dbReference type="EMBL" id="CAE7015602.1"/>
    </source>
</evidence>
<reference evidence="1" key="1">
    <citation type="submission" date="2021-02" db="EMBL/GenBank/DDBJ databases">
        <authorList>
            <person name="Syme A R."/>
            <person name="Syme A R."/>
            <person name="Moolhuijzen P."/>
        </authorList>
    </citation>
    <scope>NUCLEOTIDE SEQUENCE</scope>
    <source>
        <strain evidence="1">W1-1</strain>
    </source>
</reference>
<protein>
    <submittedName>
        <fullName evidence="1">Uncharacterized protein</fullName>
    </submittedName>
</protein>
<proteinExistence type="predicted"/>
<gene>
    <name evidence="1" type="ORF">PTTW11_02827</name>
</gene>
<dbReference type="AlphaFoldDB" id="A0A6S6VIA2"/>